<keyword evidence="1" id="KW-0812">Transmembrane</keyword>
<reference evidence="3" key="1">
    <citation type="submission" date="2016-10" db="EMBL/GenBank/DDBJ databases">
        <authorList>
            <person name="Benchimol M."/>
            <person name="Almeida L.G."/>
            <person name="Vasconcelos A.T."/>
            <person name="Perreira-Neves A."/>
            <person name="Rosa I.A."/>
            <person name="Tasca T."/>
            <person name="Bogo M.R."/>
            <person name="de Souza W."/>
        </authorList>
    </citation>
    <scope>NUCLEOTIDE SEQUENCE [LARGE SCALE GENOMIC DNA]</scope>
    <source>
        <strain evidence="3">K</strain>
    </source>
</reference>
<dbReference type="EMBL" id="MLAK01000749">
    <property type="protein sequence ID" value="OHT05685.1"/>
    <property type="molecule type" value="Genomic_DNA"/>
</dbReference>
<evidence type="ECO:0000313" key="4">
    <source>
        <dbReference type="Proteomes" id="UP000179807"/>
    </source>
</evidence>
<comment type="caution">
    <text evidence="3">The sequence shown here is derived from an EMBL/GenBank/DDBJ whole genome shotgun (WGS) entry which is preliminary data.</text>
</comment>
<evidence type="ECO:0000313" key="3">
    <source>
        <dbReference type="EMBL" id="OHT05685.1"/>
    </source>
</evidence>
<sequence>MAEEQKLETPEYFDYLTDEEKEQYHMLQKNVGAPENRYTRNRRLATLRESFEEIRKFCIRNDENDWKRCMVCGICWFNNNIAINIRQLRMIINKSKSTINGALAKMGYVTVPTKGDDANELISTIPYLDGKYFEMRQWTIRKMKGKPEDEEEQKKMLSSEEEKQFYSFMEENENFNNIESVDFDVNFEEPEFWFNDFSFTHDAQEIDFNNKFGFNLSTHYEVNTVRIKSESNKYISYYSDKSSDKSDTTFETNIENILEFSKMSQFSKICNQDTCAKLLAGFFKMNVSMLSFYYFLPIAYLKFIAMCAYQALLAGARVPRISY</sequence>
<keyword evidence="1" id="KW-0472">Membrane</keyword>
<dbReference type="GeneID" id="94827430"/>
<feature type="domain" description="Initiator binding" evidence="2">
    <location>
        <begin position="19"/>
        <end position="143"/>
    </location>
</feature>
<dbReference type="AlphaFoldDB" id="A0A1J4K8D0"/>
<evidence type="ECO:0000259" key="2">
    <source>
        <dbReference type="Pfam" id="PF10416"/>
    </source>
</evidence>
<organism evidence="3 4">
    <name type="scientific">Tritrichomonas foetus</name>
    <dbReference type="NCBI Taxonomy" id="1144522"/>
    <lineage>
        <taxon>Eukaryota</taxon>
        <taxon>Metamonada</taxon>
        <taxon>Parabasalia</taxon>
        <taxon>Tritrichomonadida</taxon>
        <taxon>Tritrichomonadidae</taxon>
        <taxon>Tritrichomonas</taxon>
    </lineage>
</organism>
<keyword evidence="1" id="KW-1133">Transmembrane helix</keyword>
<accession>A0A1J4K8D0</accession>
<keyword evidence="4" id="KW-1185">Reference proteome</keyword>
<evidence type="ECO:0000256" key="1">
    <source>
        <dbReference type="SAM" id="Phobius"/>
    </source>
</evidence>
<dbReference type="RefSeq" id="XP_068358821.1">
    <property type="nucleotide sequence ID" value="XM_068492726.1"/>
</dbReference>
<gene>
    <name evidence="3" type="ORF">TRFO_05824</name>
</gene>
<dbReference type="VEuPathDB" id="TrichDB:TRFO_05824"/>
<name>A0A1J4K8D0_9EUKA</name>
<dbReference type="InterPro" id="IPR018845">
    <property type="entry name" value="Initiator-bd"/>
</dbReference>
<proteinExistence type="predicted"/>
<feature type="transmembrane region" description="Helical" evidence="1">
    <location>
        <begin position="292"/>
        <end position="313"/>
    </location>
</feature>
<protein>
    <recommendedName>
        <fullName evidence="2">Initiator binding domain-containing protein</fullName>
    </recommendedName>
</protein>
<dbReference type="Proteomes" id="UP000179807">
    <property type="component" value="Unassembled WGS sequence"/>
</dbReference>
<dbReference type="Pfam" id="PF10416">
    <property type="entry name" value="IBD"/>
    <property type="match status" value="1"/>
</dbReference>